<reference evidence="1 2" key="1">
    <citation type="submission" date="2016-10" db="EMBL/GenBank/DDBJ databases">
        <authorList>
            <person name="de Groot N.N."/>
        </authorList>
    </citation>
    <scope>NUCLEOTIDE SEQUENCE [LARGE SCALE GENOMIC DNA]</scope>
    <source>
        <strain evidence="1 2">CGMCC 1.11030</strain>
    </source>
</reference>
<evidence type="ECO:0008006" key="3">
    <source>
        <dbReference type="Google" id="ProtNLM"/>
    </source>
</evidence>
<evidence type="ECO:0000313" key="2">
    <source>
        <dbReference type="Proteomes" id="UP000199377"/>
    </source>
</evidence>
<sequence length="135" mass="14636">MHIRRLWNTAPGATPSRRALLAGLVAAGAVSAVRARAAPSLSLLMFETPGCAWCRRWDAEIAPIYPRTEAGRAAPLRRLDIHAPLPEGVGLSRPAVFTPTFVLLRDGREAGRIEGYAGEAFFWGLLDQMLAEATE</sequence>
<evidence type="ECO:0000313" key="1">
    <source>
        <dbReference type="EMBL" id="SFI30868.1"/>
    </source>
</evidence>
<dbReference type="SUPFAM" id="SSF52833">
    <property type="entry name" value="Thioredoxin-like"/>
    <property type="match status" value="1"/>
</dbReference>
<dbReference type="RefSeq" id="WP_218161034.1">
    <property type="nucleotide sequence ID" value="NZ_FOQH01000005.1"/>
</dbReference>
<gene>
    <name evidence="1" type="ORF">SAMN05216258_105507</name>
</gene>
<dbReference type="InterPro" id="IPR006311">
    <property type="entry name" value="TAT_signal"/>
</dbReference>
<dbReference type="STRING" id="1114924.SAMN05216258_105507"/>
<name>A0A1I3H515_9RHOB</name>
<keyword evidence="2" id="KW-1185">Reference proteome</keyword>
<organism evidence="1 2">
    <name type="scientific">Albimonas pacifica</name>
    <dbReference type="NCBI Taxonomy" id="1114924"/>
    <lineage>
        <taxon>Bacteria</taxon>
        <taxon>Pseudomonadati</taxon>
        <taxon>Pseudomonadota</taxon>
        <taxon>Alphaproteobacteria</taxon>
        <taxon>Rhodobacterales</taxon>
        <taxon>Paracoccaceae</taxon>
        <taxon>Albimonas</taxon>
    </lineage>
</organism>
<proteinExistence type="predicted"/>
<dbReference type="InterPro" id="IPR036249">
    <property type="entry name" value="Thioredoxin-like_sf"/>
</dbReference>
<protein>
    <recommendedName>
        <fullName evidence="3">SoxS protein</fullName>
    </recommendedName>
</protein>
<dbReference type="AlphaFoldDB" id="A0A1I3H515"/>
<dbReference type="PROSITE" id="PS51318">
    <property type="entry name" value="TAT"/>
    <property type="match status" value="1"/>
</dbReference>
<dbReference type="Proteomes" id="UP000199377">
    <property type="component" value="Unassembled WGS sequence"/>
</dbReference>
<dbReference type="Gene3D" id="3.40.30.10">
    <property type="entry name" value="Glutaredoxin"/>
    <property type="match status" value="1"/>
</dbReference>
<dbReference type="EMBL" id="FOQH01000005">
    <property type="protein sequence ID" value="SFI30868.1"/>
    <property type="molecule type" value="Genomic_DNA"/>
</dbReference>
<accession>A0A1I3H515</accession>